<organism evidence="1 2">
    <name type="scientific">Microlunatus soli</name>
    <dbReference type="NCBI Taxonomy" id="630515"/>
    <lineage>
        <taxon>Bacteria</taxon>
        <taxon>Bacillati</taxon>
        <taxon>Actinomycetota</taxon>
        <taxon>Actinomycetes</taxon>
        <taxon>Propionibacteriales</taxon>
        <taxon>Propionibacteriaceae</taxon>
        <taxon>Microlunatus</taxon>
    </lineage>
</organism>
<dbReference type="InterPro" id="IPR029058">
    <property type="entry name" value="AB_hydrolase_fold"/>
</dbReference>
<dbReference type="Gene3D" id="3.40.50.1820">
    <property type="entry name" value="alpha/beta hydrolase"/>
    <property type="match status" value="1"/>
</dbReference>
<proteinExistence type="predicted"/>
<dbReference type="STRING" id="630515.SAMN04489812_2707"/>
<dbReference type="AlphaFoldDB" id="A0A1H1UAR5"/>
<evidence type="ECO:0000313" key="1">
    <source>
        <dbReference type="EMBL" id="SDS69503.1"/>
    </source>
</evidence>
<dbReference type="OrthoDB" id="3210164at2"/>
<accession>A0A1H1UAR5</accession>
<evidence type="ECO:0000313" key="2">
    <source>
        <dbReference type="Proteomes" id="UP000199103"/>
    </source>
</evidence>
<keyword evidence="2" id="KW-1185">Reference proteome</keyword>
<gene>
    <name evidence="1" type="ORF">SAMN04489812_2707</name>
</gene>
<dbReference type="EMBL" id="LT629772">
    <property type="protein sequence ID" value="SDS69503.1"/>
    <property type="molecule type" value="Genomic_DNA"/>
</dbReference>
<dbReference type="SUPFAM" id="SSF53474">
    <property type="entry name" value="alpha/beta-Hydrolases"/>
    <property type="match status" value="1"/>
</dbReference>
<evidence type="ECO:0008006" key="3">
    <source>
        <dbReference type="Google" id="ProtNLM"/>
    </source>
</evidence>
<dbReference type="RefSeq" id="WP_091532394.1">
    <property type="nucleotide sequence ID" value="NZ_LT629772.1"/>
</dbReference>
<reference evidence="1 2" key="1">
    <citation type="submission" date="2016-10" db="EMBL/GenBank/DDBJ databases">
        <authorList>
            <person name="de Groot N.N."/>
        </authorList>
    </citation>
    <scope>NUCLEOTIDE SEQUENCE [LARGE SCALE GENOMIC DNA]</scope>
    <source>
        <strain evidence="1 2">DSM 21800</strain>
    </source>
</reference>
<name>A0A1H1UAR5_9ACTN</name>
<sequence>MTKITTETLQVPGAALVYDIHRPDRPGDHPPLFVFGSPMGASGFAQLVEHFDDRVVITYDPRIAERSRLTDGGELSVETHADDLHRVVEATGLGPVDAFGSSGGASASLPWVIAHGDEIRTLVAHEPPLATLLEDGDVIAKINTDIVNTYQQHGFGPAMAKFLQLVSHQGIFTADYLEQPAPDPARFGLPTDDDGNRDDALLGHNMAMPPYTPDIVALQASGVRIVPAVGATSGAGMPRRGGEALAKLLGTTPVEFPGDHGGFVANEWAPNNNPAAFADKLREVVG</sequence>
<dbReference type="Proteomes" id="UP000199103">
    <property type="component" value="Chromosome I"/>
</dbReference>
<protein>
    <recommendedName>
        <fullName evidence="3">Pimeloyl-ACP methyl ester carboxylesterase</fullName>
    </recommendedName>
</protein>